<dbReference type="InterPro" id="IPR013655">
    <property type="entry name" value="PAS_fold_3"/>
</dbReference>
<dbReference type="PROSITE" id="PS50887">
    <property type="entry name" value="GGDEF"/>
    <property type="match status" value="1"/>
</dbReference>
<dbReference type="SMART" id="SM00086">
    <property type="entry name" value="PAC"/>
    <property type="match status" value="2"/>
</dbReference>
<keyword evidence="5" id="KW-1185">Reference proteome</keyword>
<dbReference type="NCBIfam" id="TIGR00254">
    <property type="entry name" value="GGDEF"/>
    <property type="match status" value="1"/>
</dbReference>
<dbReference type="PANTHER" id="PTHR43155">
    <property type="entry name" value="CYCLIC DI-GMP PHOSPHODIESTERASE PA4108-RELATED"/>
    <property type="match status" value="1"/>
</dbReference>
<dbReference type="InterPro" id="IPR043128">
    <property type="entry name" value="Rev_trsase/Diguanyl_cyclase"/>
</dbReference>
<dbReference type="PROSITE" id="PS50113">
    <property type="entry name" value="PAC"/>
    <property type="match status" value="1"/>
</dbReference>
<dbReference type="CDD" id="cd00130">
    <property type="entry name" value="PAS"/>
    <property type="match status" value="1"/>
</dbReference>
<organism evidence="4 5">
    <name type="scientific">Fusibacter ferrireducens</name>
    <dbReference type="NCBI Taxonomy" id="2785058"/>
    <lineage>
        <taxon>Bacteria</taxon>
        <taxon>Bacillati</taxon>
        <taxon>Bacillota</taxon>
        <taxon>Clostridia</taxon>
        <taxon>Eubacteriales</taxon>
        <taxon>Eubacteriales Family XII. Incertae Sedis</taxon>
        <taxon>Fusibacter</taxon>
    </lineage>
</organism>
<dbReference type="PROSITE" id="PS51832">
    <property type="entry name" value="HD_GYP"/>
    <property type="match status" value="1"/>
</dbReference>
<dbReference type="EMBL" id="JADKNH010000007">
    <property type="protein sequence ID" value="MBF4694040.1"/>
    <property type="molecule type" value="Genomic_DNA"/>
</dbReference>
<dbReference type="Pfam" id="PF00990">
    <property type="entry name" value="GGDEF"/>
    <property type="match status" value="1"/>
</dbReference>
<dbReference type="SUPFAM" id="SSF109604">
    <property type="entry name" value="HD-domain/PDEase-like"/>
    <property type="match status" value="1"/>
</dbReference>
<dbReference type="Pfam" id="PF13487">
    <property type="entry name" value="HD_5"/>
    <property type="match status" value="1"/>
</dbReference>
<dbReference type="RefSeq" id="WP_194702273.1">
    <property type="nucleotide sequence ID" value="NZ_JADKNH010000007.1"/>
</dbReference>
<name>A0ABR9ZUB7_9FIRM</name>
<dbReference type="Pfam" id="PF13188">
    <property type="entry name" value="PAS_8"/>
    <property type="match status" value="1"/>
</dbReference>
<dbReference type="CDD" id="cd01949">
    <property type="entry name" value="GGDEF"/>
    <property type="match status" value="1"/>
</dbReference>
<evidence type="ECO:0000313" key="5">
    <source>
        <dbReference type="Proteomes" id="UP000614200"/>
    </source>
</evidence>
<protein>
    <submittedName>
        <fullName evidence="4">Diguanylate cyclase</fullName>
    </submittedName>
</protein>
<dbReference type="SMART" id="SM00471">
    <property type="entry name" value="HDc"/>
    <property type="match status" value="1"/>
</dbReference>
<dbReference type="Proteomes" id="UP000614200">
    <property type="component" value="Unassembled WGS sequence"/>
</dbReference>
<dbReference type="InterPro" id="IPR000160">
    <property type="entry name" value="GGDEF_dom"/>
</dbReference>
<dbReference type="CDD" id="cd00077">
    <property type="entry name" value="HDc"/>
    <property type="match status" value="1"/>
</dbReference>
<dbReference type="InterPro" id="IPR001610">
    <property type="entry name" value="PAC"/>
</dbReference>
<dbReference type="InterPro" id="IPR029787">
    <property type="entry name" value="Nucleotide_cyclase"/>
</dbReference>
<dbReference type="SMART" id="SM00267">
    <property type="entry name" value="GGDEF"/>
    <property type="match status" value="1"/>
</dbReference>
<comment type="caution">
    <text evidence="4">The sequence shown here is derived from an EMBL/GenBank/DDBJ whole genome shotgun (WGS) entry which is preliminary data.</text>
</comment>
<feature type="domain" description="HD-GYP" evidence="3">
    <location>
        <begin position="410"/>
        <end position="595"/>
    </location>
</feature>
<dbReference type="InterPro" id="IPR000014">
    <property type="entry name" value="PAS"/>
</dbReference>
<feature type="domain" description="PAC" evidence="1">
    <location>
        <begin position="89"/>
        <end position="141"/>
    </location>
</feature>
<reference evidence="4 5" key="1">
    <citation type="submission" date="2020-11" db="EMBL/GenBank/DDBJ databases">
        <title>Fusibacter basophilias sp. nov.</title>
        <authorList>
            <person name="Qiu D."/>
        </authorList>
    </citation>
    <scope>NUCLEOTIDE SEQUENCE [LARGE SCALE GENOMIC DNA]</scope>
    <source>
        <strain evidence="4 5">Q10-2</strain>
    </source>
</reference>
<dbReference type="InterPro" id="IPR000700">
    <property type="entry name" value="PAS-assoc_C"/>
</dbReference>
<dbReference type="InterPro" id="IPR003607">
    <property type="entry name" value="HD/PDEase_dom"/>
</dbReference>
<dbReference type="SUPFAM" id="SSF55073">
    <property type="entry name" value="Nucleotide cyclase"/>
    <property type="match status" value="1"/>
</dbReference>
<dbReference type="Pfam" id="PF08447">
    <property type="entry name" value="PAS_3"/>
    <property type="match status" value="1"/>
</dbReference>
<dbReference type="InterPro" id="IPR035965">
    <property type="entry name" value="PAS-like_dom_sf"/>
</dbReference>
<gene>
    <name evidence="4" type="ORF">ISU02_13045</name>
</gene>
<accession>A0ABR9ZUB7</accession>
<dbReference type="SUPFAM" id="SSF55785">
    <property type="entry name" value="PYP-like sensor domain (PAS domain)"/>
    <property type="match status" value="2"/>
</dbReference>
<evidence type="ECO:0000259" key="3">
    <source>
        <dbReference type="PROSITE" id="PS51832"/>
    </source>
</evidence>
<evidence type="ECO:0000313" key="4">
    <source>
        <dbReference type="EMBL" id="MBF4694040.1"/>
    </source>
</evidence>
<sequence length="595" mass="68397">MARLPDVISMDLQEAYDIIKQTNLVIFKWTMSGDIPTDFVSDNISIFGYKPEDFYTGALKDYWAFVYESDREKIQNLFYDLSEQNLSHFKNQYRIVCKDGEVRWVEECVIHERDSSGQLIHKKGILRDIHDAVLISEKLKESEAKYKELFDNASAIIFTFNKQGEITNYNKTFVETLRIKNSSENHLIEDFLTPYYRDHSLFTECVQKVGTRFELEIIDLEGQKKFVELNYRIVYEAGEPSVVHAVGQDITVRKLATEKVDFLTSHDALTGLHNRTYFDQKLLAYREDEEKPVSIIIGDVNGLKMVNDAFGHKLGDELLVRMALIFKSVFYAPKDVIARLSGDEFAIITERRHIEALIDRIHEKCNAVVDFPFKIDISLGYSSRRKSNVDIEGIFREADHQMYKNKLKTSKHIKATMIQTLQQKLSEESFETVEHTERIKILSEKIGKYLNLSETSMEELDLTAIMHDIGMISIPKEILNKRGKLTPKEMKEVMKHAEIGYHLLVATPNLAGIGDYVLAHHENYDGTGYPQGLSGGDIPLISRIISVADAYEAMTNVRNYRAVKTHRQAVDEILHLSGTRYDPSVVHAFLKSIEK</sequence>
<feature type="domain" description="GGDEF" evidence="2">
    <location>
        <begin position="291"/>
        <end position="418"/>
    </location>
</feature>
<dbReference type="Gene3D" id="3.30.450.20">
    <property type="entry name" value="PAS domain"/>
    <property type="match status" value="2"/>
</dbReference>
<dbReference type="PANTHER" id="PTHR43155:SF2">
    <property type="entry name" value="CYCLIC DI-GMP PHOSPHODIESTERASE PA4108"/>
    <property type="match status" value="1"/>
</dbReference>
<evidence type="ECO:0000259" key="1">
    <source>
        <dbReference type="PROSITE" id="PS50113"/>
    </source>
</evidence>
<dbReference type="InterPro" id="IPR037522">
    <property type="entry name" value="HD_GYP_dom"/>
</dbReference>
<dbReference type="Gene3D" id="1.10.3210.10">
    <property type="entry name" value="Hypothetical protein af1432"/>
    <property type="match status" value="1"/>
</dbReference>
<dbReference type="Gene3D" id="3.30.70.270">
    <property type="match status" value="1"/>
</dbReference>
<evidence type="ECO:0000259" key="2">
    <source>
        <dbReference type="PROSITE" id="PS50887"/>
    </source>
</evidence>
<proteinExistence type="predicted"/>
<dbReference type="NCBIfam" id="TIGR00229">
    <property type="entry name" value="sensory_box"/>
    <property type="match status" value="2"/>
</dbReference>